<gene>
    <name evidence="1" type="ORF">CGS59_02250</name>
</gene>
<evidence type="ECO:0000313" key="2">
    <source>
        <dbReference type="Proteomes" id="UP000220480"/>
    </source>
</evidence>
<proteinExistence type="predicted"/>
<protein>
    <submittedName>
        <fullName evidence="1">Uncharacterized protein</fullName>
    </submittedName>
</protein>
<sequence length="68" mass="7864">MTKEEIISMLSKELKSEWTNGVTCLMVENSDSYIPVIVHHNKNELIVEVGEQDKKIYRIGRNELNKTS</sequence>
<dbReference type="EMBL" id="NMTZ01000004">
    <property type="protein sequence ID" value="PDX85010.1"/>
    <property type="molecule type" value="Genomic_DNA"/>
</dbReference>
<dbReference type="RefSeq" id="WP_097778747.1">
    <property type="nucleotide sequence ID" value="NZ_NMTZ01000004.1"/>
</dbReference>
<comment type="caution">
    <text evidence="1">The sequence shown here is derived from an EMBL/GenBank/DDBJ whole genome shotgun (WGS) entry which is preliminary data.</text>
</comment>
<reference evidence="1 2" key="1">
    <citation type="journal article" date="2017" name="Front. Microbiol.">
        <title>New Insights into the Diversity of the Genus Faecalibacterium.</title>
        <authorList>
            <person name="Benevides L."/>
            <person name="Burman S."/>
            <person name="Martin R."/>
            <person name="Robert V."/>
            <person name="Thomas M."/>
            <person name="Miquel S."/>
            <person name="Chain F."/>
            <person name="Sokol H."/>
            <person name="Bermudez-Humaran L.G."/>
            <person name="Morrison M."/>
            <person name="Langella P."/>
            <person name="Azevedo V.A."/>
            <person name="Chatel J.M."/>
            <person name="Soares S."/>
        </authorList>
    </citation>
    <scope>NUCLEOTIDE SEQUENCE [LARGE SCALE GENOMIC DNA]</scope>
    <source>
        <strain evidence="1 2">CNCM I 4644</strain>
    </source>
</reference>
<name>A0A2A7B0Y9_9FIRM</name>
<evidence type="ECO:0000313" key="1">
    <source>
        <dbReference type="EMBL" id="PDX85010.1"/>
    </source>
</evidence>
<organism evidence="1 2">
    <name type="scientific">Faecalibacterium prausnitzii</name>
    <dbReference type="NCBI Taxonomy" id="853"/>
    <lineage>
        <taxon>Bacteria</taxon>
        <taxon>Bacillati</taxon>
        <taxon>Bacillota</taxon>
        <taxon>Clostridia</taxon>
        <taxon>Eubacteriales</taxon>
        <taxon>Oscillospiraceae</taxon>
        <taxon>Faecalibacterium</taxon>
    </lineage>
</organism>
<accession>A0A2A7B0Y9</accession>
<dbReference type="AlphaFoldDB" id="A0A2A7B0Y9"/>
<dbReference type="Proteomes" id="UP000220480">
    <property type="component" value="Unassembled WGS sequence"/>
</dbReference>